<sequence>MSSRTSTFPPMLLSSIDTQCVAQSTHQIHDQNPKHGTHTRARAKDHTVNIYRSKSTREKDTIAAIHPASQHIRIQTSLKRGPKSFSLTPSYLPWTPSPHPIANPDLRGVDQRTITPNPASGSQPWLAGWPQSRRLYYACEASEACDAGGDVTRAESCGWHTRGLGLGLQDDGGEGRDVGLEI</sequence>
<proteinExistence type="predicted"/>
<keyword evidence="2" id="KW-1185">Reference proteome</keyword>
<accession>A0A6A6AD35</accession>
<reference evidence="1" key="1">
    <citation type="journal article" date="2020" name="Stud. Mycol.">
        <title>101 Dothideomycetes genomes: a test case for predicting lifestyles and emergence of pathogens.</title>
        <authorList>
            <person name="Haridas S."/>
            <person name="Albert R."/>
            <person name="Binder M."/>
            <person name="Bloem J."/>
            <person name="Labutti K."/>
            <person name="Salamov A."/>
            <person name="Andreopoulos B."/>
            <person name="Baker S."/>
            <person name="Barry K."/>
            <person name="Bills G."/>
            <person name="Bluhm B."/>
            <person name="Cannon C."/>
            <person name="Castanera R."/>
            <person name="Culley D."/>
            <person name="Daum C."/>
            <person name="Ezra D."/>
            <person name="Gonzalez J."/>
            <person name="Henrissat B."/>
            <person name="Kuo A."/>
            <person name="Liang C."/>
            <person name="Lipzen A."/>
            <person name="Lutzoni F."/>
            <person name="Magnuson J."/>
            <person name="Mondo S."/>
            <person name="Nolan M."/>
            <person name="Ohm R."/>
            <person name="Pangilinan J."/>
            <person name="Park H.-J."/>
            <person name="Ramirez L."/>
            <person name="Alfaro M."/>
            <person name="Sun H."/>
            <person name="Tritt A."/>
            <person name="Yoshinaga Y."/>
            <person name="Zwiers L.-H."/>
            <person name="Turgeon B."/>
            <person name="Goodwin S."/>
            <person name="Spatafora J."/>
            <person name="Crous P."/>
            <person name="Grigoriev I."/>
        </authorList>
    </citation>
    <scope>NUCLEOTIDE SEQUENCE</scope>
    <source>
        <strain evidence="1">CBS 119687</strain>
    </source>
</reference>
<dbReference type="RefSeq" id="XP_033523424.1">
    <property type="nucleotide sequence ID" value="XM_033664594.1"/>
</dbReference>
<dbReference type="GeneID" id="54405026"/>
<organism evidence="1 2">
    <name type="scientific">Dothidotthia symphoricarpi CBS 119687</name>
    <dbReference type="NCBI Taxonomy" id="1392245"/>
    <lineage>
        <taxon>Eukaryota</taxon>
        <taxon>Fungi</taxon>
        <taxon>Dikarya</taxon>
        <taxon>Ascomycota</taxon>
        <taxon>Pezizomycotina</taxon>
        <taxon>Dothideomycetes</taxon>
        <taxon>Pleosporomycetidae</taxon>
        <taxon>Pleosporales</taxon>
        <taxon>Dothidotthiaceae</taxon>
        <taxon>Dothidotthia</taxon>
    </lineage>
</organism>
<evidence type="ECO:0000313" key="2">
    <source>
        <dbReference type="Proteomes" id="UP000799771"/>
    </source>
</evidence>
<evidence type="ECO:0000313" key="1">
    <source>
        <dbReference type="EMBL" id="KAF2129035.1"/>
    </source>
</evidence>
<dbReference type="Proteomes" id="UP000799771">
    <property type="component" value="Unassembled WGS sequence"/>
</dbReference>
<dbReference type="AlphaFoldDB" id="A0A6A6AD35"/>
<protein>
    <submittedName>
        <fullName evidence="1">Uncharacterized protein</fullName>
    </submittedName>
</protein>
<dbReference type="EMBL" id="ML977507">
    <property type="protein sequence ID" value="KAF2129035.1"/>
    <property type="molecule type" value="Genomic_DNA"/>
</dbReference>
<name>A0A6A6AD35_9PLEO</name>
<gene>
    <name evidence="1" type="ORF">P153DRAFT_30521</name>
</gene>